<dbReference type="InterPro" id="IPR001525">
    <property type="entry name" value="C5_MeTfrase"/>
</dbReference>
<keyword evidence="5" id="KW-1185">Reference proteome</keyword>
<dbReference type="Gene3D" id="3.40.50.150">
    <property type="entry name" value="Vaccinia Virus protein VP39"/>
    <property type="match status" value="1"/>
</dbReference>
<dbReference type="EMBL" id="CAUYUJ010005058">
    <property type="protein sequence ID" value="CAK0812128.1"/>
    <property type="molecule type" value="Genomic_DNA"/>
</dbReference>
<keyword evidence="3" id="KW-0949">S-adenosyl-L-methionine</keyword>
<dbReference type="PROSITE" id="PS00094">
    <property type="entry name" value="C5_MTASE_1"/>
    <property type="match status" value="1"/>
</dbReference>
<feature type="non-terminal residue" evidence="4">
    <location>
        <position position="295"/>
    </location>
</feature>
<dbReference type="Pfam" id="PF00145">
    <property type="entry name" value="DNA_methylase"/>
    <property type="match status" value="1"/>
</dbReference>
<keyword evidence="2" id="KW-0808">Transferase</keyword>
<dbReference type="SUPFAM" id="SSF53335">
    <property type="entry name" value="S-adenosyl-L-methionine-dependent methyltransferases"/>
    <property type="match status" value="1"/>
</dbReference>
<evidence type="ECO:0000256" key="2">
    <source>
        <dbReference type="ARBA" id="ARBA00022679"/>
    </source>
</evidence>
<proteinExistence type="predicted"/>
<accession>A0ABN9R1M0</accession>
<evidence type="ECO:0008006" key="6">
    <source>
        <dbReference type="Google" id="ProtNLM"/>
    </source>
</evidence>
<reference evidence="4" key="1">
    <citation type="submission" date="2023-10" db="EMBL/GenBank/DDBJ databases">
        <authorList>
            <person name="Chen Y."/>
            <person name="Shah S."/>
            <person name="Dougan E. K."/>
            <person name="Thang M."/>
            <person name="Chan C."/>
        </authorList>
    </citation>
    <scope>NUCLEOTIDE SEQUENCE [LARGE SCALE GENOMIC DNA]</scope>
</reference>
<name>A0ABN9R1M0_9DINO</name>
<dbReference type="InterPro" id="IPR018117">
    <property type="entry name" value="C5_DNA_meth_AS"/>
</dbReference>
<evidence type="ECO:0000313" key="4">
    <source>
        <dbReference type="EMBL" id="CAK0812128.1"/>
    </source>
</evidence>
<dbReference type="PANTHER" id="PTHR46098">
    <property type="entry name" value="TRNA (CYTOSINE(38)-C(5))-METHYLTRANSFERASE"/>
    <property type="match status" value="1"/>
</dbReference>
<dbReference type="PANTHER" id="PTHR46098:SF1">
    <property type="entry name" value="TRNA (CYTOSINE(38)-C(5))-METHYLTRANSFERASE"/>
    <property type="match status" value="1"/>
</dbReference>
<keyword evidence="1" id="KW-0489">Methyltransferase</keyword>
<dbReference type="InterPro" id="IPR050750">
    <property type="entry name" value="C5-MTase"/>
</dbReference>
<dbReference type="Gene3D" id="3.90.120.10">
    <property type="entry name" value="DNA Methylase, subunit A, domain 2"/>
    <property type="match status" value="1"/>
</dbReference>
<sequence length="295" mass="33833">VEHQKLTVYDGLISGHPCQPFSKQGNELLFSDERTNVLKGITQCISHQANHPCSIFKFFILENVLGFAQKRKTSDADSFPTSCLDEVMELLKNELGPSWDVWFWKVDASRHSLPQQRERIYLVGRLAMRFKRHHPEFNPETIMIKRISLRQILDPTLPSQTHKLTEIMTKNLENYKLAATRSLSLPTMPTEFGDVVLVRDLSRGFDKVRRPSWELDVTPTIMTHNELWVWGLSPTLPRYDRKITSYERAMLHGFAQDIVDRFDSFKAANRAIGNATAVPDIGLVVACLLADLIAW</sequence>
<gene>
    <name evidence="4" type="ORF">PCOR1329_LOCUS16488</name>
</gene>
<dbReference type="Proteomes" id="UP001189429">
    <property type="component" value="Unassembled WGS sequence"/>
</dbReference>
<evidence type="ECO:0000313" key="5">
    <source>
        <dbReference type="Proteomes" id="UP001189429"/>
    </source>
</evidence>
<evidence type="ECO:0000256" key="1">
    <source>
        <dbReference type="ARBA" id="ARBA00022603"/>
    </source>
</evidence>
<feature type="non-terminal residue" evidence="4">
    <location>
        <position position="1"/>
    </location>
</feature>
<organism evidence="4 5">
    <name type="scientific">Prorocentrum cordatum</name>
    <dbReference type="NCBI Taxonomy" id="2364126"/>
    <lineage>
        <taxon>Eukaryota</taxon>
        <taxon>Sar</taxon>
        <taxon>Alveolata</taxon>
        <taxon>Dinophyceae</taxon>
        <taxon>Prorocentrales</taxon>
        <taxon>Prorocentraceae</taxon>
        <taxon>Prorocentrum</taxon>
    </lineage>
</organism>
<dbReference type="InterPro" id="IPR029063">
    <property type="entry name" value="SAM-dependent_MTases_sf"/>
</dbReference>
<protein>
    <recommendedName>
        <fullName evidence="6">DNA (cytosine-5-)-methyltransferase</fullName>
    </recommendedName>
</protein>
<comment type="caution">
    <text evidence="4">The sequence shown here is derived from an EMBL/GenBank/DDBJ whole genome shotgun (WGS) entry which is preliminary data.</text>
</comment>
<evidence type="ECO:0000256" key="3">
    <source>
        <dbReference type="ARBA" id="ARBA00022691"/>
    </source>
</evidence>